<dbReference type="GO" id="GO:0005789">
    <property type="term" value="C:endoplasmic reticulum membrane"/>
    <property type="evidence" value="ECO:0007669"/>
    <property type="project" value="UniProtKB-SubCell"/>
</dbReference>
<comment type="similarity">
    <text evidence="5">Belongs to the class VI-like SAM-binding methyltransferase superfamily. Isoprenylcysteine carboxyl methyltransferase family.</text>
</comment>
<dbReference type="Pfam" id="PF04140">
    <property type="entry name" value="ICMT"/>
    <property type="match status" value="1"/>
</dbReference>
<name>A0A0C9YQR8_9AGAM</name>
<evidence type="ECO:0000256" key="1">
    <source>
        <dbReference type="ARBA" id="ARBA00004141"/>
    </source>
</evidence>
<keyword evidence="5" id="KW-0949">S-adenosyl-L-methionine</keyword>
<dbReference type="AlphaFoldDB" id="A0A0C9YQR8"/>
<dbReference type="PANTHER" id="PTHR12714">
    <property type="entry name" value="PROTEIN-S ISOPRENYLCYSTEINE O-METHYLTRANSFERASE"/>
    <property type="match status" value="1"/>
</dbReference>
<feature type="transmembrane region" description="Helical" evidence="5">
    <location>
        <begin position="39"/>
        <end position="59"/>
    </location>
</feature>
<keyword evidence="2 5" id="KW-0812">Transmembrane</keyword>
<keyword evidence="5" id="KW-0256">Endoplasmic reticulum</keyword>
<protein>
    <recommendedName>
        <fullName evidence="5">Protein-S-isoprenylcysteine O-methyltransferase</fullName>
        <ecNumber evidence="5">2.1.1.100</ecNumber>
    </recommendedName>
</protein>
<dbReference type="InterPro" id="IPR007269">
    <property type="entry name" value="ICMT_MeTrfase"/>
</dbReference>
<keyword evidence="3 5" id="KW-1133">Transmembrane helix</keyword>
<dbReference type="Proteomes" id="UP000054018">
    <property type="component" value="Unassembled WGS sequence"/>
</dbReference>
<dbReference type="OrthoDB" id="422086at2759"/>
<dbReference type="GO" id="GO:0004671">
    <property type="term" value="F:protein C-terminal S-isoprenylcysteine carboxyl O-methyltransferase activity"/>
    <property type="evidence" value="ECO:0007669"/>
    <property type="project" value="UniProtKB-EC"/>
</dbReference>
<dbReference type="EC" id="2.1.1.100" evidence="5"/>
<keyword evidence="5" id="KW-0808">Transferase</keyword>
<keyword evidence="7" id="KW-1185">Reference proteome</keyword>
<comment type="catalytic activity">
    <reaction evidence="5">
        <text>[protein]-C-terminal S-[(2E,6E)-farnesyl]-L-cysteine + S-adenosyl-L-methionine = [protein]-C-terminal S-[(2E,6E)-farnesyl]-L-cysteine methyl ester + S-adenosyl-L-homocysteine</text>
        <dbReference type="Rhea" id="RHEA:21672"/>
        <dbReference type="Rhea" id="RHEA-COMP:12125"/>
        <dbReference type="Rhea" id="RHEA-COMP:12126"/>
        <dbReference type="ChEBI" id="CHEBI:57856"/>
        <dbReference type="ChEBI" id="CHEBI:59789"/>
        <dbReference type="ChEBI" id="CHEBI:90510"/>
        <dbReference type="ChEBI" id="CHEBI:90511"/>
        <dbReference type="EC" id="2.1.1.100"/>
    </reaction>
</comment>
<dbReference type="Gene3D" id="1.20.120.1630">
    <property type="match status" value="1"/>
</dbReference>
<proteinExistence type="inferred from homology"/>
<evidence type="ECO:0000256" key="3">
    <source>
        <dbReference type="ARBA" id="ARBA00022989"/>
    </source>
</evidence>
<evidence type="ECO:0000313" key="7">
    <source>
        <dbReference type="Proteomes" id="UP000054018"/>
    </source>
</evidence>
<dbReference type="EMBL" id="KN833696">
    <property type="protein sequence ID" value="KIK27395.1"/>
    <property type="molecule type" value="Genomic_DNA"/>
</dbReference>
<dbReference type="STRING" id="765257.A0A0C9YQR8"/>
<reference evidence="7" key="2">
    <citation type="submission" date="2015-01" db="EMBL/GenBank/DDBJ databases">
        <title>Evolutionary Origins and Diversification of the Mycorrhizal Mutualists.</title>
        <authorList>
            <consortium name="DOE Joint Genome Institute"/>
            <consortium name="Mycorrhizal Genomics Consortium"/>
            <person name="Kohler A."/>
            <person name="Kuo A."/>
            <person name="Nagy L.G."/>
            <person name="Floudas D."/>
            <person name="Copeland A."/>
            <person name="Barry K.W."/>
            <person name="Cichocki N."/>
            <person name="Veneault-Fourrey C."/>
            <person name="LaButti K."/>
            <person name="Lindquist E.A."/>
            <person name="Lipzen A."/>
            <person name="Lundell T."/>
            <person name="Morin E."/>
            <person name="Murat C."/>
            <person name="Riley R."/>
            <person name="Ohm R."/>
            <person name="Sun H."/>
            <person name="Tunlid A."/>
            <person name="Henrissat B."/>
            <person name="Grigoriev I.V."/>
            <person name="Hibbett D.S."/>
            <person name="Martin F."/>
        </authorList>
    </citation>
    <scope>NUCLEOTIDE SEQUENCE [LARGE SCALE GENOMIC DNA]</scope>
    <source>
        <strain evidence="7">441</strain>
    </source>
</reference>
<sequence length="233" mass="26198">MSFFWRPALIFLQAAFNQSAFTPPNKTQEKFRYHTEEPLLLQIAPLIFKLHTIALWWIAAFELVAALNHHAGTSLSPSLSTYLDAALFPASRSQNLITPIFVAGILLVAVGSWIRVRCFHELGKLFTFDLTMHPEHKLVTSGPYAYVRHPSYLGSILVVIGFTFSHLTPGSLVVECLLGYVGSALVWAVWWAWTMAVAKSRVLAEDRELQKKFGAEWDAYAANVKFRFCPGLL</sequence>
<dbReference type="PANTHER" id="PTHR12714:SF9">
    <property type="entry name" value="PROTEIN-S-ISOPRENYLCYSTEINE O-METHYLTRANSFERASE"/>
    <property type="match status" value="1"/>
</dbReference>
<keyword evidence="4 5" id="KW-0472">Membrane</keyword>
<feature type="transmembrane region" description="Helical" evidence="5">
    <location>
        <begin position="96"/>
        <end position="116"/>
    </location>
</feature>
<comment type="subcellular location">
    <subcellularLocation>
        <location evidence="5">Endoplasmic reticulum membrane</location>
        <topology evidence="5">Multi-pass membrane protein</topology>
    </subcellularLocation>
    <subcellularLocation>
        <location evidence="1">Membrane</location>
        <topology evidence="1">Multi-pass membrane protein</topology>
    </subcellularLocation>
</comment>
<evidence type="ECO:0000256" key="2">
    <source>
        <dbReference type="ARBA" id="ARBA00022692"/>
    </source>
</evidence>
<reference evidence="6 7" key="1">
    <citation type="submission" date="2014-04" db="EMBL/GenBank/DDBJ databases">
        <authorList>
            <consortium name="DOE Joint Genome Institute"/>
            <person name="Kuo A."/>
            <person name="Kohler A."/>
            <person name="Costa M.D."/>
            <person name="Nagy L.G."/>
            <person name="Floudas D."/>
            <person name="Copeland A."/>
            <person name="Barry K.W."/>
            <person name="Cichocki N."/>
            <person name="Veneault-Fourrey C."/>
            <person name="LaButti K."/>
            <person name="Lindquist E.A."/>
            <person name="Lipzen A."/>
            <person name="Lundell T."/>
            <person name="Morin E."/>
            <person name="Murat C."/>
            <person name="Sun H."/>
            <person name="Tunlid A."/>
            <person name="Henrissat B."/>
            <person name="Grigoriev I.V."/>
            <person name="Hibbett D.S."/>
            <person name="Martin F."/>
            <person name="Nordberg H.P."/>
            <person name="Cantor M.N."/>
            <person name="Hua S.X."/>
        </authorList>
    </citation>
    <scope>NUCLEOTIDE SEQUENCE [LARGE SCALE GENOMIC DNA]</scope>
    <source>
        <strain evidence="6 7">441</strain>
    </source>
</reference>
<gene>
    <name evidence="6" type="ORF">PISMIDRAFT_674737</name>
</gene>
<feature type="transmembrane region" description="Helical" evidence="5">
    <location>
        <begin position="152"/>
        <end position="172"/>
    </location>
</feature>
<keyword evidence="5" id="KW-0489">Methyltransferase</keyword>
<dbReference type="GO" id="GO:0032259">
    <property type="term" value="P:methylation"/>
    <property type="evidence" value="ECO:0007669"/>
    <property type="project" value="UniProtKB-KW"/>
</dbReference>
<dbReference type="HOGENOM" id="CLU_065200_6_0_1"/>
<accession>A0A0C9YQR8</accession>
<organism evidence="6 7">
    <name type="scientific">Pisolithus microcarpus 441</name>
    <dbReference type="NCBI Taxonomy" id="765257"/>
    <lineage>
        <taxon>Eukaryota</taxon>
        <taxon>Fungi</taxon>
        <taxon>Dikarya</taxon>
        <taxon>Basidiomycota</taxon>
        <taxon>Agaricomycotina</taxon>
        <taxon>Agaricomycetes</taxon>
        <taxon>Agaricomycetidae</taxon>
        <taxon>Boletales</taxon>
        <taxon>Sclerodermatineae</taxon>
        <taxon>Pisolithaceae</taxon>
        <taxon>Pisolithus</taxon>
    </lineage>
</organism>
<evidence type="ECO:0000256" key="4">
    <source>
        <dbReference type="ARBA" id="ARBA00023136"/>
    </source>
</evidence>
<feature type="transmembrane region" description="Helical" evidence="5">
    <location>
        <begin position="178"/>
        <end position="198"/>
    </location>
</feature>
<evidence type="ECO:0000313" key="6">
    <source>
        <dbReference type="EMBL" id="KIK27395.1"/>
    </source>
</evidence>
<evidence type="ECO:0000256" key="5">
    <source>
        <dbReference type="RuleBase" id="RU362022"/>
    </source>
</evidence>